<feature type="domain" description="Cyclic nucleotide-binding" evidence="1">
    <location>
        <begin position="23"/>
        <end position="114"/>
    </location>
</feature>
<dbReference type="SUPFAM" id="SSF51206">
    <property type="entry name" value="cAMP-binding domain-like"/>
    <property type="match status" value="1"/>
</dbReference>
<dbReference type="SMART" id="SM00100">
    <property type="entry name" value="cNMP"/>
    <property type="match status" value="1"/>
</dbReference>
<gene>
    <name evidence="2" type="ORF">CLV84_0305</name>
</gene>
<dbReference type="RefSeq" id="WP_104417977.1">
    <property type="nucleotide sequence ID" value="NZ_PTJC01000005.1"/>
</dbReference>
<comment type="caution">
    <text evidence="2">The sequence shown here is derived from an EMBL/GenBank/DDBJ whole genome shotgun (WGS) entry which is preliminary data.</text>
</comment>
<evidence type="ECO:0000313" key="2">
    <source>
        <dbReference type="EMBL" id="PPK87365.1"/>
    </source>
</evidence>
<keyword evidence="3" id="KW-1185">Reference proteome</keyword>
<dbReference type="CDD" id="cd00038">
    <property type="entry name" value="CAP_ED"/>
    <property type="match status" value="1"/>
</dbReference>
<dbReference type="EMBL" id="PTJC01000005">
    <property type="protein sequence ID" value="PPK87365.1"/>
    <property type="molecule type" value="Genomic_DNA"/>
</dbReference>
<dbReference type="OrthoDB" id="1933280at2"/>
<organism evidence="2 3">
    <name type="scientific">Neolewinella xylanilytica</name>
    <dbReference type="NCBI Taxonomy" id="1514080"/>
    <lineage>
        <taxon>Bacteria</taxon>
        <taxon>Pseudomonadati</taxon>
        <taxon>Bacteroidota</taxon>
        <taxon>Saprospiria</taxon>
        <taxon>Saprospirales</taxon>
        <taxon>Lewinellaceae</taxon>
        <taxon>Neolewinella</taxon>
    </lineage>
</organism>
<name>A0A2S6I791_9BACT</name>
<dbReference type="Proteomes" id="UP000237662">
    <property type="component" value="Unassembled WGS sequence"/>
</dbReference>
<proteinExistence type="predicted"/>
<evidence type="ECO:0000313" key="3">
    <source>
        <dbReference type="Proteomes" id="UP000237662"/>
    </source>
</evidence>
<dbReference type="PROSITE" id="PS50042">
    <property type="entry name" value="CNMP_BINDING_3"/>
    <property type="match status" value="1"/>
</dbReference>
<dbReference type="InterPro" id="IPR000595">
    <property type="entry name" value="cNMP-bd_dom"/>
</dbReference>
<dbReference type="Pfam" id="PF00027">
    <property type="entry name" value="cNMP_binding"/>
    <property type="match status" value="1"/>
</dbReference>
<accession>A0A2S6I791</accession>
<reference evidence="2 3" key="1">
    <citation type="submission" date="2018-02" db="EMBL/GenBank/DDBJ databases">
        <title>Genomic Encyclopedia of Archaeal and Bacterial Type Strains, Phase II (KMG-II): from individual species to whole genera.</title>
        <authorList>
            <person name="Goeker M."/>
        </authorList>
    </citation>
    <scope>NUCLEOTIDE SEQUENCE [LARGE SCALE GENOMIC DNA]</scope>
    <source>
        <strain evidence="2 3">DSM 29526</strain>
    </source>
</reference>
<dbReference type="InterPro" id="IPR018490">
    <property type="entry name" value="cNMP-bd_dom_sf"/>
</dbReference>
<dbReference type="Gene3D" id="2.60.120.10">
    <property type="entry name" value="Jelly Rolls"/>
    <property type="match status" value="1"/>
</dbReference>
<protein>
    <submittedName>
        <fullName evidence="2">CRP-like cAMP-binding protein</fullName>
    </submittedName>
</protein>
<evidence type="ECO:0000259" key="1">
    <source>
        <dbReference type="PROSITE" id="PS50042"/>
    </source>
</evidence>
<dbReference type="AlphaFoldDB" id="A0A2S6I791"/>
<dbReference type="InterPro" id="IPR014710">
    <property type="entry name" value="RmlC-like_jellyroll"/>
</dbReference>
<sequence length="189" mass="21936">MVDRLRQHITGILGRAPENLSLVLSRFEPMRAKRGDHLLQEGDVCRYAYFIVEGCIQVYVIDARGHESTREFYVEDQWVTDIFGFQNQTPSTEYIKCIEPAGLLRISHASFQEMCATVPEFASMYRQILEVSYNNTVYRVNTLTALSGLDRLRWFYDHKPRLRNRLPSRLIASYLGLSPETVTRLKAKL</sequence>